<dbReference type="KEGG" id="lvn:BWR22_03715"/>
<accession>A0AAC9PW42</accession>
<proteinExistence type="predicted"/>
<protein>
    <submittedName>
        <fullName evidence="4">RNA polymerase subunit sigma-70</fullName>
    </submittedName>
</protein>
<dbReference type="Pfam" id="PF10099">
    <property type="entry name" value="RskA_C"/>
    <property type="match status" value="1"/>
</dbReference>
<dbReference type="AlphaFoldDB" id="A0AAC9PW42"/>
<keyword evidence="2" id="KW-1133">Transmembrane helix</keyword>
<dbReference type="PANTHER" id="PTHR37461:SF1">
    <property type="entry name" value="ANTI-SIGMA-K FACTOR RSKA"/>
    <property type="match status" value="1"/>
</dbReference>
<reference evidence="4 5" key="1">
    <citation type="submission" date="2017-01" db="EMBL/GenBank/DDBJ databases">
        <title>Complete genome of Lacinutrix venerupis DOK2-8 isolated from seawater in Dokdo.</title>
        <authorList>
            <person name="Chi W.-J."/>
            <person name="Kim J.H."/>
        </authorList>
    </citation>
    <scope>NUCLEOTIDE SEQUENCE [LARGE SCALE GENOMIC DNA]</scope>
    <source>
        <strain evidence="4 5">DOK2-8</strain>
    </source>
</reference>
<evidence type="ECO:0000313" key="5">
    <source>
        <dbReference type="Proteomes" id="UP000187506"/>
    </source>
</evidence>
<name>A0AAC9PW42_9FLAO</name>
<dbReference type="RefSeq" id="WP_076732093.1">
    <property type="nucleotide sequence ID" value="NZ_CP019352.1"/>
</dbReference>
<feature type="domain" description="Anti-sigma K factor RskA C-terminal" evidence="3">
    <location>
        <begin position="96"/>
        <end position="244"/>
    </location>
</feature>
<dbReference type="EMBL" id="CP019352">
    <property type="protein sequence ID" value="APX99454.1"/>
    <property type="molecule type" value="Genomic_DNA"/>
</dbReference>
<feature type="coiled-coil region" evidence="1">
    <location>
        <begin position="30"/>
        <end position="60"/>
    </location>
</feature>
<sequence>MTVDKDAFLKTDLLERYLTGLTNSQENLEVERYINTFPEVKEAYNKLENKLELVAFANAEEAPNYLLDNILESLDEKPVIALKQKPKKSWFNFGIAASVAALIFAGSSVYFYFQNQDLLNENQTIVEELYDLRGDINENNLKLNALAEQFSQLNNPETEKYILKGNRRAKNLKTVAYINPKEKTSMIDVVSLPTLPENQEYQIWAELQDKQVNLGILSVRDRQLQQIPYTKDALGLSITIEEKGVKTNSNNNDTPVAEIELKLED</sequence>
<keyword evidence="1" id="KW-0175">Coiled coil</keyword>
<keyword evidence="5" id="KW-1185">Reference proteome</keyword>
<feature type="transmembrane region" description="Helical" evidence="2">
    <location>
        <begin position="90"/>
        <end position="113"/>
    </location>
</feature>
<dbReference type="InterPro" id="IPR018764">
    <property type="entry name" value="RskA_C"/>
</dbReference>
<dbReference type="Proteomes" id="UP000187506">
    <property type="component" value="Chromosome"/>
</dbReference>
<organism evidence="4 5">
    <name type="scientific">Lacinutrix venerupis</name>
    <dbReference type="NCBI Taxonomy" id="1486034"/>
    <lineage>
        <taxon>Bacteria</taxon>
        <taxon>Pseudomonadati</taxon>
        <taxon>Bacteroidota</taxon>
        <taxon>Flavobacteriia</taxon>
        <taxon>Flavobacteriales</taxon>
        <taxon>Flavobacteriaceae</taxon>
        <taxon>Lacinutrix</taxon>
    </lineage>
</organism>
<keyword evidence="2" id="KW-0812">Transmembrane</keyword>
<dbReference type="GO" id="GO:0006417">
    <property type="term" value="P:regulation of translation"/>
    <property type="evidence" value="ECO:0007669"/>
    <property type="project" value="TreeGrafter"/>
</dbReference>
<evidence type="ECO:0000313" key="4">
    <source>
        <dbReference type="EMBL" id="APX99454.1"/>
    </source>
</evidence>
<evidence type="ECO:0000259" key="3">
    <source>
        <dbReference type="Pfam" id="PF10099"/>
    </source>
</evidence>
<dbReference type="GO" id="GO:0016989">
    <property type="term" value="F:sigma factor antagonist activity"/>
    <property type="evidence" value="ECO:0007669"/>
    <property type="project" value="TreeGrafter"/>
</dbReference>
<dbReference type="GO" id="GO:0005886">
    <property type="term" value="C:plasma membrane"/>
    <property type="evidence" value="ECO:0007669"/>
    <property type="project" value="InterPro"/>
</dbReference>
<gene>
    <name evidence="4" type="ORF">BWR22_03715</name>
</gene>
<evidence type="ECO:0000256" key="1">
    <source>
        <dbReference type="SAM" id="Coils"/>
    </source>
</evidence>
<dbReference type="InterPro" id="IPR051474">
    <property type="entry name" value="Anti-sigma-K/W_factor"/>
</dbReference>
<keyword evidence="2" id="KW-0472">Membrane</keyword>
<dbReference type="PANTHER" id="PTHR37461">
    <property type="entry name" value="ANTI-SIGMA-K FACTOR RSKA"/>
    <property type="match status" value="1"/>
</dbReference>
<evidence type="ECO:0000256" key="2">
    <source>
        <dbReference type="SAM" id="Phobius"/>
    </source>
</evidence>